<evidence type="ECO:0000313" key="2">
    <source>
        <dbReference type="Proteomes" id="UP000000763"/>
    </source>
</evidence>
<name>Q10GZ5_ORYSJ</name>
<evidence type="ECO:0000313" key="1">
    <source>
        <dbReference type="EMBL" id="AAR89878.1"/>
    </source>
</evidence>
<organism evidence="1 2">
    <name type="scientific">Oryza sativa subsp. japonica</name>
    <name type="common">Rice</name>
    <dbReference type="NCBI Taxonomy" id="39947"/>
    <lineage>
        <taxon>Eukaryota</taxon>
        <taxon>Viridiplantae</taxon>
        <taxon>Streptophyta</taxon>
        <taxon>Embryophyta</taxon>
        <taxon>Tracheophyta</taxon>
        <taxon>Spermatophyta</taxon>
        <taxon>Magnoliopsida</taxon>
        <taxon>Liliopsida</taxon>
        <taxon>Poales</taxon>
        <taxon>Poaceae</taxon>
        <taxon>BOP clade</taxon>
        <taxon>Oryzoideae</taxon>
        <taxon>Oryzeae</taxon>
        <taxon>Oryzinae</taxon>
        <taxon>Oryza</taxon>
        <taxon>Oryza sativa</taxon>
    </lineage>
</organism>
<accession>Q10GZ5</accession>
<dbReference type="EMBL" id="AC135501">
    <property type="protein sequence ID" value="AAR89878.1"/>
    <property type="molecule type" value="Genomic_DNA"/>
</dbReference>
<reference evidence="2" key="1">
    <citation type="journal article" date="2005" name="Nature">
        <title>The map-based sequence of the rice genome.</title>
        <authorList>
            <consortium name="International rice genome sequencing project (IRGSP)"/>
            <person name="Matsumoto T."/>
            <person name="Wu J."/>
            <person name="Kanamori H."/>
            <person name="Katayose Y."/>
            <person name="Fujisawa M."/>
            <person name="Namiki N."/>
            <person name="Mizuno H."/>
            <person name="Yamamoto K."/>
            <person name="Antonio B.A."/>
            <person name="Baba T."/>
            <person name="Sakata K."/>
            <person name="Nagamura Y."/>
            <person name="Aoki H."/>
            <person name="Arikawa K."/>
            <person name="Arita K."/>
            <person name="Bito T."/>
            <person name="Chiden Y."/>
            <person name="Fujitsuka N."/>
            <person name="Fukunaka R."/>
            <person name="Hamada M."/>
            <person name="Harada C."/>
            <person name="Hayashi A."/>
            <person name="Hijishita S."/>
            <person name="Honda M."/>
            <person name="Hosokawa S."/>
            <person name="Ichikawa Y."/>
            <person name="Idonuma A."/>
            <person name="Iijima M."/>
            <person name="Ikeda M."/>
            <person name="Ikeno M."/>
            <person name="Ito K."/>
            <person name="Ito S."/>
            <person name="Ito T."/>
            <person name="Ito Y."/>
            <person name="Ito Y."/>
            <person name="Iwabuchi A."/>
            <person name="Kamiya K."/>
            <person name="Karasawa W."/>
            <person name="Kurita K."/>
            <person name="Katagiri S."/>
            <person name="Kikuta A."/>
            <person name="Kobayashi H."/>
            <person name="Kobayashi N."/>
            <person name="Machita K."/>
            <person name="Maehara T."/>
            <person name="Masukawa M."/>
            <person name="Mizubayashi T."/>
            <person name="Mukai Y."/>
            <person name="Nagasaki H."/>
            <person name="Nagata Y."/>
            <person name="Naito S."/>
            <person name="Nakashima M."/>
            <person name="Nakama Y."/>
            <person name="Nakamichi Y."/>
            <person name="Nakamura M."/>
            <person name="Meguro A."/>
            <person name="Negishi M."/>
            <person name="Ohta I."/>
            <person name="Ohta T."/>
            <person name="Okamoto M."/>
            <person name="Ono N."/>
            <person name="Saji S."/>
            <person name="Sakaguchi M."/>
            <person name="Sakai K."/>
            <person name="Shibata M."/>
            <person name="Shimokawa T."/>
            <person name="Song J."/>
            <person name="Takazaki Y."/>
            <person name="Terasawa K."/>
            <person name="Tsugane M."/>
            <person name="Tsuji K."/>
            <person name="Ueda S."/>
            <person name="Waki K."/>
            <person name="Yamagata H."/>
            <person name="Yamamoto M."/>
            <person name="Yamamoto S."/>
            <person name="Yamane H."/>
            <person name="Yoshiki S."/>
            <person name="Yoshihara R."/>
            <person name="Yukawa K."/>
            <person name="Zhong H."/>
            <person name="Yano M."/>
            <person name="Yuan Q."/>
            <person name="Ouyang S."/>
            <person name="Liu J."/>
            <person name="Jones K.M."/>
            <person name="Gansberger K."/>
            <person name="Moffat K."/>
            <person name="Hill J."/>
            <person name="Bera J."/>
            <person name="Fadrosh D."/>
            <person name="Jin S."/>
            <person name="Johri S."/>
            <person name="Kim M."/>
            <person name="Overton L."/>
            <person name="Reardon M."/>
            <person name="Tsitrin T."/>
            <person name="Vuong H."/>
            <person name="Weaver B."/>
            <person name="Ciecko A."/>
            <person name="Tallon L."/>
            <person name="Jackson J."/>
            <person name="Pai G."/>
            <person name="Aken S.V."/>
            <person name="Utterback T."/>
            <person name="Reidmuller S."/>
            <person name="Feldblyum T."/>
            <person name="Hsiao J."/>
            <person name="Zismann V."/>
            <person name="Iobst S."/>
            <person name="de Vazeille A.R."/>
            <person name="Buell C.R."/>
            <person name="Ying K."/>
            <person name="Li Y."/>
            <person name="Lu T."/>
            <person name="Huang Y."/>
            <person name="Zhao Q."/>
            <person name="Feng Q."/>
            <person name="Zhang L."/>
            <person name="Zhu J."/>
            <person name="Weng Q."/>
            <person name="Mu J."/>
            <person name="Lu Y."/>
            <person name="Fan D."/>
            <person name="Liu Y."/>
            <person name="Guan J."/>
            <person name="Zhang Y."/>
            <person name="Yu S."/>
            <person name="Liu X."/>
            <person name="Zhang Y."/>
            <person name="Hong G."/>
            <person name="Han B."/>
            <person name="Choisne N."/>
            <person name="Demange N."/>
            <person name="Orjeda G."/>
            <person name="Samain S."/>
            <person name="Cattolico L."/>
            <person name="Pelletier E."/>
            <person name="Couloux A."/>
            <person name="Segurens B."/>
            <person name="Wincker P."/>
            <person name="D'Hont A."/>
            <person name="Scarpelli C."/>
            <person name="Weissenbach J."/>
            <person name="Salanoubat M."/>
            <person name="Quetier F."/>
            <person name="Yu Y."/>
            <person name="Kim H.R."/>
            <person name="Rambo T."/>
            <person name="Currie J."/>
            <person name="Collura K."/>
            <person name="Luo M."/>
            <person name="Yang T."/>
            <person name="Ammiraju J.S.S."/>
            <person name="Engler F."/>
            <person name="Soderlund C."/>
            <person name="Wing R.A."/>
            <person name="Palmer L.E."/>
            <person name="de la Bastide M."/>
            <person name="Spiegel L."/>
            <person name="Nascimento L."/>
            <person name="Zutavern T."/>
            <person name="O'Shaughnessy A."/>
            <person name="Dike S."/>
            <person name="Dedhia N."/>
            <person name="Preston R."/>
            <person name="Balija V."/>
            <person name="McCombie W.R."/>
            <person name="Chow T."/>
            <person name="Chen H."/>
            <person name="Chung M."/>
            <person name="Chen C."/>
            <person name="Shaw J."/>
            <person name="Wu H."/>
            <person name="Hsiao K."/>
            <person name="Chao Y."/>
            <person name="Chu M."/>
            <person name="Cheng C."/>
            <person name="Hour A."/>
            <person name="Lee P."/>
            <person name="Lin S."/>
            <person name="Lin Y."/>
            <person name="Liou J."/>
            <person name="Liu S."/>
            <person name="Hsing Y."/>
            <person name="Raghuvanshi S."/>
            <person name="Mohanty A."/>
            <person name="Bharti A.K."/>
            <person name="Gaur A."/>
            <person name="Gupta V."/>
            <person name="Kumar D."/>
            <person name="Ravi V."/>
            <person name="Vij S."/>
            <person name="Kapur A."/>
            <person name="Khurana P."/>
            <person name="Khurana P."/>
            <person name="Khurana J.P."/>
            <person name="Tyagi A.K."/>
            <person name="Gaikwad K."/>
            <person name="Singh A."/>
            <person name="Dalal V."/>
            <person name="Srivastava S."/>
            <person name="Dixit A."/>
            <person name="Pal A.K."/>
            <person name="Ghazi I.A."/>
            <person name="Yadav M."/>
            <person name="Pandit A."/>
            <person name="Bhargava A."/>
            <person name="Sureshbabu K."/>
            <person name="Batra K."/>
            <person name="Sharma T.R."/>
            <person name="Mohapatra T."/>
            <person name="Singh N.K."/>
            <person name="Messing J."/>
            <person name="Nelson A.B."/>
            <person name="Fuks G."/>
            <person name="Kavchok S."/>
            <person name="Keizer G."/>
            <person name="Linton E."/>
            <person name="Llaca V."/>
            <person name="Song R."/>
            <person name="Tanyolac B."/>
            <person name="Young S."/>
            <person name="Ho-Il K."/>
            <person name="Hahn J.H."/>
            <person name="Sangsakoo G."/>
            <person name="Vanavichit A."/>
            <person name="de Mattos Luiz.A.T."/>
            <person name="Zimmer P.D."/>
            <person name="Malone G."/>
            <person name="Dellagostin O."/>
            <person name="de Oliveira A.C."/>
            <person name="Bevan M."/>
            <person name="Bancroft I."/>
            <person name="Minx P."/>
            <person name="Cordum H."/>
            <person name="Wilson R."/>
            <person name="Cheng Z."/>
            <person name="Jin W."/>
            <person name="Jiang J."/>
            <person name="Leong S.A."/>
            <person name="Iwama H."/>
            <person name="Gojobori T."/>
            <person name="Itoh T."/>
            <person name="Niimura Y."/>
            <person name="Fujii Y."/>
            <person name="Habara T."/>
            <person name="Sakai H."/>
            <person name="Sato Y."/>
            <person name="Wilson G."/>
            <person name="Kumar K."/>
            <person name="McCouch S."/>
            <person name="Juretic N."/>
            <person name="Hoen D."/>
            <person name="Wright S."/>
            <person name="Bruskiewich R."/>
            <person name="Bureau T."/>
            <person name="Miyao A."/>
            <person name="Hirochika H."/>
            <person name="Nishikawa T."/>
            <person name="Kadowaki K."/>
            <person name="Sugiura M."/>
            <person name="Burr B."/>
            <person name="Sasaki T."/>
        </authorList>
    </citation>
    <scope>NUCLEOTIDE SEQUENCE [LARGE SCALE GENOMIC DNA]</scope>
    <source>
        <strain evidence="2">cv. Nipponbare</strain>
    </source>
</reference>
<dbReference type="AlphaFoldDB" id="Q10GZ5"/>
<gene>
    <name evidence="1" type="primary">OSJNBb0011J16.4</name>
</gene>
<dbReference type="Proteomes" id="UP000000763">
    <property type="component" value="Chromosome 3"/>
</dbReference>
<sequence>MTRVRILERQLRSKGIRTRFREELRSRWSRIPGDKVGYEMAYGRWTPCGRDLRNRLHVVCVQASVFANGIEREKLEVRQQHATARMAGAAARQEADFDADFDTETDTC</sequence>
<protein>
    <submittedName>
        <fullName evidence="1">Uncharacterized protein</fullName>
    </submittedName>
</protein>
<proteinExistence type="predicted"/>
<reference evidence="2" key="2">
    <citation type="journal article" date="2008" name="Nucleic Acids Res.">
        <title>The rice annotation project database (RAP-DB): 2008 update.</title>
        <authorList>
            <consortium name="The rice annotation project (RAP)"/>
        </authorList>
    </citation>
    <scope>GENOME REANNOTATION</scope>
    <source>
        <strain evidence="2">cv. Nipponbare</strain>
    </source>
</reference>